<reference evidence="1" key="1">
    <citation type="submission" date="2021-06" db="EMBL/GenBank/DDBJ databases">
        <title>Comparative genomics, transcriptomics and evolutionary studies reveal genomic signatures of adaptation to plant cell wall in hemibiotrophic fungi.</title>
        <authorList>
            <consortium name="DOE Joint Genome Institute"/>
            <person name="Baroncelli R."/>
            <person name="Diaz J.F."/>
            <person name="Benocci T."/>
            <person name="Peng M."/>
            <person name="Battaglia E."/>
            <person name="Haridas S."/>
            <person name="Andreopoulos W."/>
            <person name="Labutti K."/>
            <person name="Pangilinan J."/>
            <person name="Floch G.L."/>
            <person name="Makela M.R."/>
            <person name="Henrissat B."/>
            <person name="Grigoriev I.V."/>
            <person name="Crouch J.A."/>
            <person name="De Vries R.P."/>
            <person name="Sukno S.A."/>
            <person name="Thon M.R."/>
        </authorList>
    </citation>
    <scope>NUCLEOTIDE SEQUENCE</scope>
    <source>
        <strain evidence="1">CBS 193.32</strain>
    </source>
</reference>
<evidence type="ECO:0000313" key="1">
    <source>
        <dbReference type="EMBL" id="KAK1659974.1"/>
    </source>
</evidence>
<proteinExistence type="predicted"/>
<dbReference type="GeneID" id="85457412"/>
<sequence length="289" mass="32118">MPIGSSTCLGNIRPPNLKLGVTAPPTLTRQRRQSTSNTKAVYVENENVISYSAMEDAHISLNTPQSLSKAHRVSSESLRVVTAAPLVWHGGSPGGASISTQDCDKIKVSSHHGGEPEHSDCDETDAVVSVRDLGFSAMPWPAHHSCSRKPSQGDVFNRMPSIEEIEDEIRQRLRAILTGARWTMGNIFQSIHLKGSLTSKTMMSVVKTLYQGITEEDFSRKAGQIWGNDTGSRRRIVATLVIMKQTSRIEDFIQENIFDHHLPLCPKIKSRKEFRTLGDYPINTTLFQH</sequence>
<name>A0AAJ0ESX7_9PEZI</name>
<dbReference type="EMBL" id="JAHMHR010000054">
    <property type="protein sequence ID" value="KAK1659974.1"/>
    <property type="molecule type" value="Genomic_DNA"/>
</dbReference>
<gene>
    <name evidence="1" type="ORF">BDP55DRAFT_636459</name>
</gene>
<dbReference type="AlphaFoldDB" id="A0AAJ0ESX7"/>
<dbReference type="RefSeq" id="XP_060424738.1">
    <property type="nucleotide sequence ID" value="XM_060572886.1"/>
</dbReference>
<organism evidence="1 2">
    <name type="scientific">Colletotrichum godetiae</name>
    <dbReference type="NCBI Taxonomy" id="1209918"/>
    <lineage>
        <taxon>Eukaryota</taxon>
        <taxon>Fungi</taxon>
        <taxon>Dikarya</taxon>
        <taxon>Ascomycota</taxon>
        <taxon>Pezizomycotina</taxon>
        <taxon>Sordariomycetes</taxon>
        <taxon>Hypocreomycetidae</taxon>
        <taxon>Glomerellales</taxon>
        <taxon>Glomerellaceae</taxon>
        <taxon>Colletotrichum</taxon>
        <taxon>Colletotrichum acutatum species complex</taxon>
    </lineage>
</organism>
<accession>A0AAJ0ESX7</accession>
<comment type="caution">
    <text evidence="1">The sequence shown here is derived from an EMBL/GenBank/DDBJ whole genome shotgun (WGS) entry which is preliminary data.</text>
</comment>
<evidence type="ECO:0000313" key="2">
    <source>
        <dbReference type="Proteomes" id="UP001224890"/>
    </source>
</evidence>
<dbReference type="Proteomes" id="UP001224890">
    <property type="component" value="Unassembled WGS sequence"/>
</dbReference>
<keyword evidence="2" id="KW-1185">Reference proteome</keyword>
<protein>
    <submittedName>
        <fullName evidence="1">Uncharacterized protein</fullName>
    </submittedName>
</protein>